<dbReference type="SUPFAM" id="SSF46689">
    <property type="entry name" value="Homeodomain-like"/>
    <property type="match status" value="1"/>
</dbReference>
<feature type="region of interest" description="Disordered" evidence="3">
    <location>
        <begin position="1"/>
        <end position="45"/>
    </location>
</feature>
<dbReference type="InterPro" id="IPR007889">
    <property type="entry name" value="HTH_Psq"/>
</dbReference>
<keyword evidence="2" id="KW-0539">Nucleus</keyword>
<keyword evidence="2" id="KW-0238">DNA-binding</keyword>
<gene>
    <name evidence="5" type="ORF">DERP_011934</name>
</gene>
<dbReference type="Pfam" id="PF04218">
    <property type="entry name" value="CENP-B_N"/>
    <property type="match status" value="1"/>
</dbReference>
<accession>A0ABQ8J2M4</accession>
<name>A0ABQ8J2M4_DERPT</name>
<dbReference type="InterPro" id="IPR009057">
    <property type="entry name" value="Homeodomain-like_sf"/>
</dbReference>
<comment type="caution">
    <text evidence="5">The sequence shown here is derived from an EMBL/GenBank/DDBJ whole genome shotgun (WGS) entry which is preliminary data.</text>
</comment>
<reference evidence="5 6" key="2">
    <citation type="journal article" date="2022" name="Mol. Biol. Evol.">
        <title>Comparative Genomics Reveals Insights into the Divergent Evolution of Astigmatic Mites and Household Pest Adaptations.</title>
        <authorList>
            <person name="Xiong Q."/>
            <person name="Wan A.T."/>
            <person name="Liu X."/>
            <person name="Fung C.S."/>
            <person name="Xiao X."/>
            <person name="Malainual N."/>
            <person name="Hou J."/>
            <person name="Wang L."/>
            <person name="Wang M."/>
            <person name="Yang K.Y."/>
            <person name="Cui Y."/>
            <person name="Leung E.L."/>
            <person name="Nong W."/>
            <person name="Shin S.K."/>
            <person name="Au S.W."/>
            <person name="Jeong K.Y."/>
            <person name="Chew F.T."/>
            <person name="Hui J.H."/>
            <person name="Leung T.F."/>
            <person name="Tungtrongchitr A."/>
            <person name="Zhong N."/>
            <person name="Liu Z."/>
            <person name="Tsui S.K."/>
        </authorList>
    </citation>
    <scope>NUCLEOTIDE SEQUENCE [LARGE SCALE GENOMIC DNA]</scope>
    <source>
        <strain evidence="5">Derp</strain>
    </source>
</reference>
<evidence type="ECO:0000259" key="4">
    <source>
        <dbReference type="PROSITE" id="PS50960"/>
    </source>
</evidence>
<evidence type="ECO:0000256" key="3">
    <source>
        <dbReference type="SAM" id="MobiDB-lite"/>
    </source>
</evidence>
<protein>
    <recommendedName>
        <fullName evidence="4">HTH psq-type domain-containing protein</fullName>
    </recommendedName>
</protein>
<dbReference type="EMBL" id="NJHN03000086">
    <property type="protein sequence ID" value="KAH9416819.1"/>
    <property type="molecule type" value="Genomic_DNA"/>
</dbReference>
<dbReference type="Proteomes" id="UP000887458">
    <property type="component" value="Unassembled WGS sequence"/>
</dbReference>
<reference evidence="5 6" key="1">
    <citation type="journal article" date="2018" name="J. Allergy Clin. Immunol.">
        <title>High-quality assembly of Dermatophagoides pteronyssinus genome and transcriptome reveals a wide range of novel allergens.</title>
        <authorList>
            <person name="Liu X.Y."/>
            <person name="Yang K.Y."/>
            <person name="Wang M.Q."/>
            <person name="Kwok J.S."/>
            <person name="Zeng X."/>
            <person name="Yang Z."/>
            <person name="Xiao X.J."/>
            <person name="Lau C.P."/>
            <person name="Li Y."/>
            <person name="Huang Z.M."/>
            <person name="Ba J.G."/>
            <person name="Yim A.K."/>
            <person name="Ouyang C.Y."/>
            <person name="Ngai S.M."/>
            <person name="Chan T.F."/>
            <person name="Leung E.L."/>
            <person name="Liu L."/>
            <person name="Liu Z.G."/>
            <person name="Tsui S.K."/>
        </authorList>
    </citation>
    <scope>NUCLEOTIDE SEQUENCE [LARGE SCALE GENOMIC DNA]</scope>
    <source>
        <strain evidence="5">Derp</strain>
    </source>
</reference>
<keyword evidence="6" id="KW-1185">Reference proteome</keyword>
<feature type="compositionally biased region" description="Low complexity" evidence="3">
    <location>
        <begin position="13"/>
        <end position="41"/>
    </location>
</feature>
<sequence length="125" mass="14072">MSKTKSTSLLNRSQRTTESSSSSKNQSKQQPSTSSTTSSTSIVKRKNRKNITLGLKLEIIKRLENGESNSSICHEYNLPSSTVSTIRSKKEQIKAFCKNDDGDGTLKNQYYQITYPRNNIIIIIH</sequence>
<evidence type="ECO:0000256" key="2">
    <source>
        <dbReference type="PROSITE-ProRule" id="PRU00320"/>
    </source>
</evidence>
<evidence type="ECO:0000313" key="5">
    <source>
        <dbReference type="EMBL" id="KAH9416819.1"/>
    </source>
</evidence>
<feature type="DNA-binding region" description="H-T-H motif" evidence="2">
    <location>
        <begin position="69"/>
        <end position="89"/>
    </location>
</feature>
<comment type="subcellular location">
    <subcellularLocation>
        <location evidence="1 2">Nucleus</location>
    </subcellularLocation>
</comment>
<dbReference type="Gene3D" id="1.10.10.60">
    <property type="entry name" value="Homeodomain-like"/>
    <property type="match status" value="1"/>
</dbReference>
<feature type="compositionally biased region" description="Polar residues" evidence="3">
    <location>
        <begin position="1"/>
        <end position="12"/>
    </location>
</feature>
<evidence type="ECO:0000256" key="1">
    <source>
        <dbReference type="ARBA" id="ARBA00004123"/>
    </source>
</evidence>
<dbReference type="PROSITE" id="PS50960">
    <property type="entry name" value="HTH_PSQ"/>
    <property type="match status" value="1"/>
</dbReference>
<evidence type="ECO:0000313" key="6">
    <source>
        <dbReference type="Proteomes" id="UP000887458"/>
    </source>
</evidence>
<feature type="domain" description="HTH psq-type" evidence="4">
    <location>
        <begin position="43"/>
        <end position="93"/>
    </location>
</feature>
<organism evidence="5 6">
    <name type="scientific">Dermatophagoides pteronyssinus</name>
    <name type="common">European house dust mite</name>
    <dbReference type="NCBI Taxonomy" id="6956"/>
    <lineage>
        <taxon>Eukaryota</taxon>
        <taxon>Metazoa</taxon>
        <taxon>Ecdysozoa</taxon>
        <taxon>Arthropoda</taxon>
        <taxon>Chelicerata</taxon>
        <taxon>Arachnida</taxon>
        <taxon>Acari</taxon>
        <taxon>Acariformes</taxon>
        <taxon>Sarcoptiformes</taxon>
        <taxon>Astigmata</taxon>
        <taxon>Psoroptidia</taxon>
        <taxon>Analgoidea</taxon>
        <taxon>Pyroglyphidae</taxon>
        <taxon>Dermatophagoidinae</taxon>
        <taxon>Dermatophagoides</taxon>
    </lineage>
</organism>
<proteinExistence type="predicted"/>